<dbReference type="SUPFAM" id="SSF52172">
    <property type="entry name" value="CheY-like"/>
    <property type="match status" value="1"/>
</dbReference>
<dbReference type="Gene3D" id="2.40.10.220">
    <property type="entry name" value="predicted glycosyltransferase like domains"/>
    <property type="match status" value="1"/>
</dbReference>
<protein>
    <recommendedName>
        <fullName evidence="1">Response regulatory domain-containing protein</fullName>
    </recommendedName>
</protein>
<evidence type="ECO:0000313" key="2">
    <source>
        <dbReference type="EMBL" id="BAM75706.1"/>
    </source>
</evidence>
<dbReference type="PROSITE" id="PS50110">
    <property type="entry name" value="RESPONSE_REGULATORY"/>
    <property type="match status" value="1"/>
</dbReference>
<dbReference type="GO" id="GO:0035438">
    <property type="term" value="F:cyclic-di-GMP binding"/>
    <property type="evidence" value="ECO:0007669"/>
    <property type="project" value="InterPro"/>
</dbReference>
<feature type="domain" description="Response regulatory" evidence="1">
    <location>
        <begin position="5"/>
        <end position="122"/>
    </location>
</feature>
<dbReference type="EMBL" id="AB372155">
    <property type="protein sequence ID" value="BAM75706.1"/>
    <property type="molecule type" value="Genomic_DNA"/>
</dbReference>
<dbReference type="Pfam" id="PF00072">
    <property type="entry name" value="Response_reg"/>
    <property type="match status" value="1"/>
</dbReference>
<proteinExistence type="predicted"/>
<dbReference type="Gene3D" id="3.40.50.2300">
    <property type="match status" value="1"/>
</dbReference>
<evidence type="ECO:0000259" key="1">
    <source>
        <dbReference type="PROSITE" id="PS50110"/>
    </source>
</evidence>
<dbReference type="SUPFAM" id="SSF141371">
    <property type="entry name" value="PilZ domain-like"/>
    <property type="match status" value="1"/>
</dbReference>
<reference evidence="2" key="1">
    <citation type="submission" date="2007-12" db="EMBL/GenBank/DDBJ databases">
        <title>Phylogenetic prediction and protein expressional analysis in the genetic information detected from deep-sea hydrothermal vent in Suiyo seamount.</title>
        <authorList>
            <person name="Sasaki M."/>
            <person name="Tsujimura M."/>
            <person name="Zhang Z."/>
            <person name="Akutsu J."/>
            <person name="Tajima H."/>
            <person name="Kawarabayasi Y."/>
        </authorList>
    </citation>
    <scope>NUCLEOTIDE SEQUENCE</scope>
</reference>
<dbReference type="InterPro" id="IPR009875">
    <property type="entry name" value="PilZ_domain"/>
</dbReference>
<sequence>MIVKTVVIAAHDTALAERFAAALTLAKHRAMVVTKYEALVERLVDTSDRIDLVILDLQLGTCKGPSLVQSIQKIERCPPVLIFSSSVTSNNEARQLTNLGVVGYVNEHCPTQQILSVLAPHLSPDSFNRRSNPRVTLGIPVSYAVGDSLSTATTLNLSKGGIAIRTMTPLELSSKLRIRFRLPGTKREIEADARVVWTDQRVGMGLQFERVDGADQVAVDRFLVQHFDSATA</sequence>
<dbReference type="InterPro" id="IPR011006">
    <property type="entry name" value="CheY-like_superfamily"/>
</dbReference>
<dbReference type="Pfam" id="PF07238">
    <property type="entry name" value="PilZ"/>
    <property type="match status" value="1"/>
</dbReference>
<dbReference type="SMART" id="SM00448">
    <property type="entry name" value="REC"/>
    <property type="match status" value="1"/>
</dbReference>
<dbReference type="AlphaFoldDB" id="L8B1B9"/>
<organism evidence="2">
    <name type="scientific">uncultured microorganism</name>
    <dbReference type="NCBI Taxonomy" id="358574"/>
    <lineage>
        <taxon>unclassified sequences</taxon>
        <taxon>environmental samples</taxon>
    </lineage>
</organism>
<accession>L8B1B9</accession>
<dbReference type="InterPro" id="IPR001789">
    <property type="entry name" value="Sig_transdc_resp-reg_receiver"/>
</dbReference>
<dbReference type="GO" id="GO:0000160">
    <property type="term" value="P:phosphorelay signal transduction system"/>
    <property type="evidence" value="ECO:0007669"/>
    <property type="project" value="InterPro"/>
</dbReference>
<name>L8B1B9_9ZZZZ</name>